<keyword evidence="7" id="KW-0653">Protein transport</keyword>
<dbReference type="GO" id="GO:0009306">
    <property type="term" value="P:protein secretion"/>
    <property type="evidence" value="ECO:0007669"/>
    <property type="project" value="InterPro"/>
</dbReference>
<name>A0A6M1RVT1_9BACT</name>
<dbReference type="Proteomes" id="UP000477311">
    <property type="component" value="Unassembled WGS sequence"/>
</dbReference>
<dbReference type="PANTHER" id="PTHR38831">
    <property type="entry name" value="TYPE II SECRETION SYSTEM PROTEIN K"/>
    <property type="match status" value="1"/>
</dbReference>
<evidence type="ECO:0000256" key="3">
    <source>
        <dbReference type="ARBA" id="ARBA00022448"/>
    </source>
</evidence>
<dbReference type="Pfam" id="PF21687">
    <property type="entry name" value="T2SSK_1st"/>
    <property type="match status" value="1"/>
</dbReference>
<dbReference type="AlphaFoldDB" id="A0A6M1RVT1"/>
<reference evidence="12 13" key="1">
    <citation type="submission" date="2020-02" db="EMBL/GenBank/DDBJ databases">
        <title>Draft genome sequence of Limisphaera ngatamarikiensis NGM72.4T, a thermophilic Verrucomicrobia grouped in subdivision 3.</title>
        <authorList>
            <person name="Carere C.R."/>
            <person name="Steen J."/>
            <person name="Hugenholtz P."/>
            <person name="Stott M.B."/>
        </authorList>
    </citation>
    <scope>NUCLEOTIDE SEQUENCE [LARGE SCALE GENOMIC DNA]</scope>
    <source>
        <strain evidence="12 13">NGM72.4</strain>
    </source>
</reference>
<dbReference type="InterPro" id="IPR010994">
    <property type="entry name" value="RuvA_2-like"/>
</dbReference>
<evidence type="ECO:0000313" key="12">
    <source>
        <dbReference type="EMBL" id="NGO38892.1"/>
    </source>
</evidence>
<dbReference type="InterPro" id="IPR005628">
    <property type="entry name" value="GspK"/>
</dbReference>
<evidence type="ECO:0000256" key="7">
    <source>
        <dbReference type="ARBA" id="ARBA00022927"/>
    </source>
</evidence>
<keyword evidence="8 10" id="KW-1133">Transmembrane helix</keyword>
<evidence type="ECO:0000256" key="4">
    <source>
        <dbReference type="ARBA" id="ARBA00022475"/>
    </source>
</evidence>
<dbReference type="SUPFAM" id="SSF47781">
    <property type="entry name" value="RuvA domain 2-like"/>
    <property type="match status" value="1"/>
</dbReference>
<gene>
    <name evidence="12" type="ORF">G4L39_05715</name>
</gene>
<dbReference type="PIRSF" id="PIRSF002786">
    <property type="entry name" value="XcpX"/>
    <property type="match status" value="1"/>
</dbReference>
<keyword evidence="3" id="KW-0813">Transport</keyword>
<keyword evidence="9 10" id="KW-0472">Membrane</keyword>
<proteinExistence type="inferred from homology"/>
<dbReference type="Gene3D" id="1.10.40.60">
    <property type="entry name" value="EpsJ-like"/>
    <property type="match status" value="1"/>
</dbReference>
<dbReference type="RefSeq" id="WP_165106607.1">
    <property type="nucleotide sequence ID" value="NZ_JAAKYA010000036.1"/>
</dbReference>
<organism evidence="12 13">
    <name type="scientific">Limisphaera ngatamarikiensis</name>
    <dbReference type="NCBI Taxonomy" id="1324935"/>
    <lineage>
        <taxon>Bacteria</taxon>
        <taxon>Pseudomonadati</taxon>
        <taxon>Verrucomicrobiota</taxon>
        <taxon>Verrucomicrobiia</taxon>
        <taxon>Limisphaerales</taxon>
        <taxon>Limisphaeraceae</taxon>
        <taxon>Limisphaera</taxon>
    </lineage>
</organism>
<evidence type="ECO:0000259" key="11">
    <source>
        <dbReference type="Pfam" id="PF21687"/>
    </source>
</evidence>
<dbReference type="InterPro" id="IPR038072">
    <property type="entry name" value="GspK_central_sf"/>
</dbReference>
<dbReference type="InterPro" id="IPR049031">
    <property type="entry name" value="T2SSK_SAM-like_1st"/>
</dbReference>
<dbReference type="PANTHER" id="PTHR38831:SF2">
    <property type="entry name" value="TYPE II SECRETION SYSTEM PROTEIN K"/>
    <property type="match status" value="1"/>
</dbReference>
<dbReference type="GO" id="GO:0005886">
    <property type="term" value="C:plasma membrane"/>
    <property type="evidence" value="ECO:0007669"/>
    <property type="project" value="UniProtKB-SubCell"/>
</dbReference>
<evidence type="ECO:0000256" key="5">
    <source>
        <dbReference type="ARBA" id="ARBA00022519"/>
    </source>
</evidence>
<comment type="similarity">
    <text evidence="2">Belongs to the GSP K family.</text>
</comment>
<protein>
    <submittedName>
        <fullName evidence="12">General secretion pathway protein GspK</fullName>
    </submittedName>
</protein>
<feature type="domain" description="T2SS protein K first SAM-like" evidence="11">
    <location>
        <begin position="128"/>
        <end position="208"/>
    </location>
</feature>
<feature type="transmembrane region" description="Helical" evidence="10">
    <location>
        <begin position="12"/>
        <end position="35"/>
    </location>
</feature>
<sequence>MNLRIHPRPGRCGVALIIVMIVVLVLSILAGGFAYSMRVETKLARNAQSESELLWLGRSGVELARYVLGEQLALGCEPYDALNQVWAGGPGGLCTSNSPLAGVQLTDVQLGSGRFSVRIVDLERKFNINVADELILQHAFILMGVDPGEFPALVSAILDWVDPDDDTHLSGAESDYYQTLTPPYYAKNRPMEDLSELLMVRGITPELYWGPAATNAVAGRYVPRAEALGMVSSMVTPPVGLVDLFTTVSSGKININTAPVSTLQLVPFIDEGRAARIVMLRAGYDGIEGTEDDTPAGSPGLTLLDMLVSAGLSPAEATAAVRYLDQRSRTFEVTVEAEVNGVHRTFKAILGRNSPRDIQILSFYWQ</sequence>
<dbReference type="SUPFAM" id="SSF158544">
    <property type="entry name" value="GspK insert domain-like"/>
    <property type="match status" value="1"/>
</dbReference>
<evidence type="ECO:0000256" key="8">
    <source>
        <dbReference type="ARBA" id="ARBA00022989"/>
    </source>
</evidence>
<evidence type="ECO:0000313" key="13">
    <source>
        <dbReference type="Proteomes" id="UP000477311"/>
    </source>
</evidence>
<evidence type="ECO:0000256" key="10">
    <source>
        <dbReference type="SAM" id="Phobius"/>
    </source>
</evidence>
<keyword evidence="13" id="KW-1185">Reference proteome</keyword>
<accession>A0A6M1RVT1</accession>
<keyword evidence="5" id="KW-0997">Cell inner membrane</keyword>
<keyword evidence="6 10" id="KW-0812">Transmembrane</keyword>
<keyword evidence="4" id="KW-1003">Cell membrane</keyword>
<evidence type="ECO:0000256" key="1">
    <source>
        <dbReference type="ARBA" id="ARBA00004533"/>
    </source>
</evidence>
<evidence type="ECO:0000256" key="2">
    <source>
        <dbReference type="ARBA" id="ARBA00007246"/>
    </source>
</evidence>
<dbReference type="EMBL" id="JAAKYA010000036">
    <property type="protein sequence ID" value="NGO38892.1"/>
    <property type="molecule type" value="Genomic_DNA"/>
</dbReference>
<comment type="caution">
    <text evidence="12">The sequence shown here is derived from an EMBL/GenBank/DDBJ whole genome shotgun (WGS) entry which is preliminary data.</text>
</comment>
<evidence type="ECO:0000256" key="6">
    <source>
        <dbReference type="ARBA" id="ARBA00022692"/>
    </source>
</evidence>
<evidence type="ECO:0000256" key="9">
    <source>
        <dbReference type="ARBA" id="ARBA00023136"/>
    </source>
</evidence>
<comment type="subcellular location">
    <subcellularLocation>
        <location evidence="1">Cell inner membrane</location>
    </subcellularLocation>
</comment>